<protein>
    <submittedName>
        <fullName evidence="2">Uncharacterized protein</fullName>
    </submittedName>
</protein>
<evidence type="ECO:0000256" key="1">
    <source>
        <dbReference type="SAM" id="MobiDB-lite"/>
    </source>
</evidence>
<dbReference type="Proteomes" id="UP001285441">
    <property type="component" value="Unassembled WGS sequence"/>
</dbReference>
<accession>A0AAE0NPI5</accession>
<reference evidence="2" key="2">
    <citation type="submission" date="2023-06" db="EMBL/GenBank/DDBJ databases">
        <authorList>
            <consortium name="Lawrence Berkeley National Laboratory"/>
            <person name="Haridas S."/>
            <person name="Hensen N."/>
            <person name="Bonometti L."/>
            <person name="Westerberg I."/>
            <person name="Brannstrom I.O."/>
            <person name="Guillou S."/>
            <person name="Cros-Aarteil S."/>
            <person name="Calhoun S."/>
            <person name="Kuo A."/>
            <person name="Mondo S."/>
            <person name="Pangilinan J."/>
            <person name="Riley R."/>
            <person name="LaButti K."/>
            <person name="Andreopoulos B."/>
            <person name="Lipzen A."/>
            <person name="Chen C."/>
            <person name="Yanf M."/>
            <person name="Daum C."/>
            <person name="Ng V."/>
            <person name="Clum A."/>
            <person name="Steindorff A."/>
            <person name="Ohm R."/>
            <person name="Martin F."/>
            <person name="Silar P."/>
            <person name="Natvig D."/>
            <person name="Lalanne C."/>
            <person name="Gautier V."/>
            <person name="Ament-velasquez S.L."/>
            <person name="Kruys A."/>
            <person name="Hutchinson M.I."/>
            <person name="Powell A.J."/>
            <person name="Barry K."/>
            <person name="Miller A.N."/>
            <person name="Grigoriev I.V."/>
            <person name="Debuchy R."/>
            <person name="Gladieux P."/>
            <person name="Thoren M.H."/>
            <person name="Johannesson H."/>
        </authorList>
    </citation>
    <scope>NUCLEOTIDE SEQUENCE</scope>
    <source>
        <strain evidence="2">CBS 232.78</strain>
    </source>
</reference>
<dbReference type="EMBL" id="JAULSW010000004">
    <property type="protein sequence ID" value="KAK3385184.1"/>
    <property type="molecule type" value="Genomic_DNA"/>
</dbReference>
<gene>
    <name evidence="2" type="ORF">B0H63DRAFT_522528</name>
</gene>
<sequence>MKLPPEPAKSYFEMFENISAAPTAKFNDEFGRLAAFRRWKPGSDRHARERAIALDQELALDFESDDDDKSAPLTDAEAPGPIVPYITTSSAPEFGNGGAGKA</sequence>
<comment type="caution">
    <text evidence="2">The sequence shown here is derived from an EMBL/GenBank/DDBJ whole genome shotgun (WGS) entry which is preliminary data.</text>
</comment>
<reference evidence="2" key="1">
    <citation type="journal article" date="2023" name="Mol. Phylogenet. Evol.">
        <title>Genome-scale phylogeny and comparative genomics of the fungal order Sordariales.</title>
        <authorList>
            <person name="Hensen N."/>
            <person name="Bonometti L."/>
            <person name="Westerberg I."/>
            <person name="Brannstrom I.O."/>
            <person name="Guillou S."/>
            <person name="Cros-Aarteil S."/>
            <person name="Calhoun S."/>
            <person name="Haridas S."/>
            <person name="Kuo A."/>
            <person name="Mondo S."/>
            <person name="Pangilinan J."/>
            <person name="Riley R."/>
            <person name="LaButti K."/>
            <person name="Andreopoulos B."/>
            <person name="Lipzen A."/>
            <person name="Chen C."/>
            <person name="Yan M."/>
            <person name="Daum C."/>
            <person name="Ng V."/>
            <person name="Clum A."/>
            <person name="Steindorff A."/>
            <person name="Ohm R.A."/>
            <person name="Martin F."/>
            <person name="Silar P."/>
            <person name="Natvig D.O."/>
            <person name="Lalanne C."/>
            <person name="Gautier V."/>
            <person name="Ament-Velasquez S.L."/>
            <person name="Kruys A."/>
            <person name="Hutchinson M.I."/>
            <person name="Powell A.J."/>
            <person name="Barry K."/>
            <person name="Miller A.N."/>
            <person name="Grigoriev I.V."/>
            <person name="Debuchy R."/>
            <person name="Gladieux P."/>
            <person name="Hiltunen Thoren M."/>
            <person name="Johannesson H."/>
        </authorList>
    </citation>
    <scope>NUCLEOTIDE SEQUENCE</scope>
    <source>
        <strain evidence="2">CBS 232.78</strain>
    </source>
</reference>
<dbReference type="AlphaFoldDB" id="A0AAE0NPI5"/>
<evidence type="ECO:0000313" key="2">
    <source>
        <dbReference type="EMBL" id="KAK3385184.1"/>
    </source>
</evidence>
<feature type="region of interest" description="Disordered" evidence="1">
    <location>
        <begin position="63"/>
        <end position="102"/>
    </location>
</feature>
<evidence type="ECO:0000313" key="3">
    <source>
        <dbReference type="Proteomes" id="UP001285441"/>
    </source>
</evidence>
<proteinExistence type="predicted"/>
<name>A0AAE0NPI5_9PEZI</name>
<keyword evidence="3" id="KW-1185">Reference proteome</keyword>
<organism evidence="2 3">
    <name type="scientific">Podospora didyma</name>
    <dbReference type="NCBI Taxonomy" id="330526"/>
    <lineage>
        <taxon>Eukaryota</taxon>
        <taxon>Fungi</taxon>
        <taxon>Dikarya</taxon>
        <taxon>Ascomycota</taxon>
        <taxon>Pezizomycotina</taxon>
        <taxon>Sordariomycetes</taxon>
        <taxon>Sordariomycetidae</taxon>
        <taxon>Sordariales</taxon>
        <taxon>Podosporaceae</taxon>
        <taxon>Podospora</taxon>
    </lineage>
</organism>